<evidence type="ECO:0000313" key="2">
    <source>
        <dbReference type="EMBL" id="TKR69570.1"/>
    </source>
</evidence>
<feature type="chain" id="PRO_5020217328" description="Protein quiver" evidence="1">
    <location>
        <begin position="21"/>
        <end position="184"/>
    </location>
</feature>
<protein>
    <recommendedName>
        <fullName evidence="4">Protein quiver</fullName>
    </recommendedName>
</protein>
<keyword evidence="3" id="KW-1185">Reference proteome</keyword>
<evidence type="ECO:0000313" key="3">
    <source>
        <dbReference type="Proteomes" id="UP000298663"/>
    </source>
</evidence>
<proteinExistence type="predicted"/>
<dbReference type="Proteomes" id="UP000298663">
    <property type="component" value="Unassembled WGS sequence"/>
</dbReference>
<reference evidence="2 3" key="1">
    <citation type="journal article" date="2015" name="Genome Biol.">
        <title>Comparative genomics of Steinernema reveals deeply conserved gene regulatory networks.</title>
        <authorList>
            <person name="Dillman A.R."/>
            <person name="Macchietto M."/>
            <person name="Porter C.F."/>
            <person name="Rogers A."/>
            <person name="Williams B."/>
            <person name="Antoshechkin I."/>
            <person name="Lee M.M."/>
            <person name="Goodwin Z."/>
            <person name="Lu X."/>
            <person name="Lewis E.E."/>
            <person name="Goodrich-Blair H."/>
            <person name="Stock S.P."/>
            <person name="Adams B.J."/>
            <person name="Sternberg P.W."/>
            <person name="Mortazavi A."/>
        </authorList>
    </citation>
    <scope>NUCLEOTIDE SEQUENCE [LARGE SCALE GENOMIC DNA]</scope>
    <source>
        <strain evidence="2 3">ALL</strain>
    </source>
</reference>
<keyword evidence="1" id="KW-0732">Signal</keyword>
<evidence type="ECO:0000256" key="1">
    <source>
        <dbReference type="SAM" id="SignalP"/>
    </source>
</evidence>
<dbReference type="AlphaFoldDB" id="A0A4U5MJJ3"/>
<organism evidence="2 3">
    <name type="scientific">Steinernema carpocapsae</name>
    <name type="common">Entomopathogenic nematode</name>
    <dbReference type="NCBI Taxonomy" id="34508"/>
    <lineage>
        <taxon>Eukaryota</taxon>
        <taxon>Metazoa</taxon>
        <taxon>Ecdysozoa</taxon>
        <taxon>Nematoda</taxon>
        <taxon>Chromadorea</taxon>
        <taxon>Rhabditida</taxon>
        <taxon>Tylenchina</taxon>
        <taxon>Panagrolaimomorpha</taxon>
        <taxon>Strongyloidoidea</taxon>
        <taxon>Steinernematidae</taxon>
        <taxon>Steinernema</taxon>
    </lineage>
</organism>
<feature type="signal peptide" evidence="1">
    <location>
        <begin position="1"/>
        <end position="20"/>
    </location>
</feature>
<comment type="caution">
    <text evidence="2">The sequence shown here is derived from an EMBL/GenBank/DDBJ whole genome shotgun (WGS) entry which is preliminary data.</text>
</comment>
<gene>
    <name evidence="2" type="ORF">L596_021710</name>
</gene>
<name>A0A4U5MJJ3_STECR</name>
<dbReference type="EMBL" id="AZBU02000007">
    <property type="protein sequence ID" value="TKR69570.1"/>
    <property type="molecule type" value="Genomic_DNA"/>
</dbReference>
<reference evidence="2 3" key="2">
    <citation type="journal article" date="2019" name="G3 (Bethesda)">
        <title>Hybrid Assembly of the Genome of the Entomopathogenic Nematode Steinernema carpocapsae Identifies the X-Chromosome.</title>
        <authorList>
            <person name="Serra L."/>
            <person name="Macchietto M."/>
            <person name="Macias-Munoz A."/>
            <person name="McGill C.J."/>
            <person name="Rodriguez I.M."/>
            <person name="Rodriguez B."/>
            <person name="Murad R."/>
            <person name="Mortazavi A."/>
        </authorList>
    </citation>
    <scope>NUCLEOTIDE SEQUENCE [LARGE SCALE GENOMIC DNA]</scope>
    <source>
        <strain evidence="2 3">ALL</strain>
    </source>
</reference>
<evidence type="ECO:0008006" key="4">
    <source>
        <dbReference type="Google" id="ProtNLM"/>
    </source>
</evidence>
<dbReference type="OrthoDB" id="10494162at2759"/>
<accession>A0A4U5MJJ3</accession>
<sequence length="184" mass="21182">MEIGLLALLAFLVLFPICSSTENTLRPLKMCQYCASQDFVDNTLSFVERQVKNNVTGDKYIADRECNSTLQDMQEIKCMGRCFTMLVNYRMSGVQATAEVRSCEVLHFEVEEREKYKENRCYDRTFQGKEETFCFCDNGDHCNNKIVYKSDQKVILESATSGAASIYLRMLFTIAIVSCFYTIF</sequence>